<gene>
    <name evidence="1" type="ORF">JEQ12_003611</name>
</gene>
<dbReference type="AlphaFoldDB" id="A0A836A4X4"/>
<dbReference type="Proteomes" id="UP000664991">
    <property type="component" value="Unassembled WGS sequence"/>
</dbReference>
<reference evidence="1 2" key="1">
    <citation type="submission" date="2020-12" db="EMBL/GenBank/DDBJ databases">
        <title>De novo assembly of Tibetan sheep genome.</title>
        <authorList>
            <person name="Li X."/>
        </authorList>
    </citation>
    <scope>NUCLEOTIDE SEQUENCE [LARGE SCALE GENOMIC DNA]</scope>
    <source>
        <tissue evidence="1">Heart</tissue>
    </source>
</reference>
<sequence>DCRVPSGFSSNLEARGIHPSCSVLLQEPALLVRESSCCSSSPVDLSPATGYSGERTARSFTPAFSEQVVQSSRCAK</sequence>
<protein>
    <submittedName>
        <fullName evidence="1">Uncharacterized protein</fullName>
    </submittedName>
</protein>
<comment type="caution">
    <text evidence="1">The sequence shown here is derived from an EMBL/GenBank/DDBJ whole genome shotgun (WGS) entry which is preliminary data.</text>
</comment>
<feature type="non-terminal residue" evidence="1">
    <location>
        <position position="76"/>
    </location>
</feature>
<dbReference type="EMBL" id="JAEMGP010000012">
    <property type="protein sequence ID" value="KAG5202221.1"/>
    <property type="molecule type" value="Genomic_DNA"/>
</dbReference>
<accession>A0A836A4X4</accession>
<feature type="non-terminal residue" evidence="1">
    <location>
        <position position="1"/>
    </location>
</feature>
<proteinExistence type="predicted"/>
<name>A0A836A4X4_SHEEP</name>
<evidence type="ECO:0000313" key="1">
    <source>
        <dbReference type="EMBL" id="KAG5202221.1"/>
    </source>
</evidence>
<organism evidence="1 2">
    <name type="scientific">Ovis aries</name>
    <name type="common">Sheep</name>
    <dbReference type="NCBI Taxonomy" id="9940"/>
    <lineage>
        <taxon>Eukaryota</taxon>
        <taxon>Metazoa</taxon>
        <taxon>Chordata</taxon>
        <taxon>Craniata</taxon>
        <taxon>Vertebrata</taxon>
        <taxon>Euteleostomi</taxon>
        <taxon>Mammalia</taxon>
        <taxon>Eutheria</taxon>
        <taxon>Laurasiatheria</taxon>
        <taxon>Artiodactyla</taxon>
        <taxon>Ruminantia</taxon>
        <taxon>Pecora</taxon>
        <taxon>Bovidae</taxon>
        <taxon>Caprinae</taxon>
        <taxon>Ovis</taxon>
    </lineage>
</organism>
<evidence type="ECO:0000313" key="2">
    <source>
        <dbReference type="Proteomes" id="UP000664991"/>
    </source>
</evidence>